<sequence>MISLPKNRSKWTTNTPSYQVMERVENLRETLYLKVMVSSMFSTYKLGCISEYLVLYIRA</sequence>
<organism evidence="1 2">
    <name type="scientific">Lupinus albus</name>
    <name type="common">White lupine</name>
    <name type="synonym">Lupinus termis</name>
    <dbReference type="NCBI Taxonomy" id="3870"/>
    <lineage>
        <taxon>Eukaryota</taxon>
        <taxon>Viridiplantae</taxon>
        <taxon>Streptophyta</taxon>
        <taxon>Embryophyta</taxon>
        <taxon>Tracheophyta</taxon>
        <taxon>Spermatophyta</taxon>
        <taxon>Magnoliopsida</taxon>
        <taxon>eudicotyledons</taxon>
        <taxon>Gunneridae</taxon>
        <taxon>Pentapetalae</taxon>
        <taxon>rosids</taxon>
        <taxon>fabids</taxon>
        <taxon>Fabales</taxon>
        <taxon>Fabaceae</taxon>
        <taxon>Papilionoideae</taxon>
        <taxon>50 kb inversion clade</taxon>
        <taxon>genistoids sensu lato</taxon>
        <taxon>core genistoids</taxon>
        <taxon>Genisteae</taxon>
        <taxon>Lupinus</taxon>
    </lineage>
</organism>
<dbReference type="AlphaFoldDB" id="A0A6A4P0Y4"/>
<comment type="caution">
    <text evidence="1">The sequence shown here is derived from an EMBL/GenBank/DDBJ whole genome shotgun (WGS) entry which is preliminary data.</text>
</comment>
<name>A0A6A4P0Y4_LUPAL</name>
<dbReference type="EMBL" id="WOCE01000019">
    <property type="protein sequence ID" value="KAE9592598.1"/>
    <property type="molecule type" value="Genomic_DNA"/>
</dbReference>
<evidence type="ECO:0000313" key="2">
    <source>
        <dbReference type="Proteomes" id="UP000447434"/>
    </source>
</evidence>
<protein>
    <submittedName>
        <fullName evidence="1">Uncharacterized protein</fullName>
    </submittedName>
</protein>
<gene>
    <name evidence="1" type="ORF">Lalb_Chr19g0130971</name>
</gene>
<accession>A0A6A4P0Y4</accession>
<dbReference type="Proteomes" id="UP000447434">
    <property type="component" value="Chromosome 19"/>
</dbReference>
<reference evidence="2" key="1">
    <citation type="journal article" date="2020" name="Nat. Commun.">
        <title>Genome sequence of the cluster root forming white lupin.</title>
        <authorList>
            <person name="Hufnagel B."/>
            <person name="Marques A."/>
            <person name="Soriano A."/>
            <person name="Marques L."/>
            <person name="Divol F."/>
            <person name="Doumas P."/>
            <person name="Sallet E."/>
            <person name="Mancinotti D."/>
            <person name="Carrere S."/>
            <person name="Marande W."/>
            <person name="Arribat S."/>
            <person name="Keller J."/>
            <person name="Huneau C."/>
            <person name="Blein T."/>
            <person name="Aime D."/>
            <person name="Laguerre M."/>
            <person name="Taylor J."/>
            <person name="Schubert V."/>
            <person name="Nelson M."/>
            <person name="Geu-Flores F."/>
            <person name="Crespi M."/>
            <person name="Gallardo-Guerrero K."/>
            <person name="Delaux P.-M."/>
            <person name="Salse J."/>
            <person name="Berges H."/>
            <person name="Guyot R."/>
            <person name="Gouzy J."/>
            <person name="Peret B."/>
        </authorList>
    </citation>
    <scope>NUCLEOTIDE SEQUENCE [LARGE SCALE GENOMIC DNA]</scope>
    <source>
        <strain evidence="2">cv. Amiga</strain>
    </source>
</reference>
<proteinExistence type="predicted"/>
<keyword evidence="2" id="KW-1185">Reference proteome</keyword>
<evidence type="ECO:0000313" key="1">
    <source>
        <dbReference type="EMBL" id="KAE9592598.1"/>
    </source>
</evidence>